<dbReference type="Pfam" id="PF07717">
    <property type="entry name" value="OB_NTP_bind"/>
    <property type="match status" value="1"/>
</dbReference>
<dbReference type="InterPro" id="IPR044824">
    <property type="entry name" value="MAIN-like"/>
</dbReference>
<dbReference type="AlphaFoldDB" id="A0A7J7MM30"/>
<keyword evidence="1" id="KW-0547">Nucleotide-binding</keyword>
<dbReference type="Pfam" id="PF10536">
    <property type="entry name" value="PMD"/>
    <property type="match status" value="1"/>
</dbReference>
<feature type="coiled-coil region" evidence="2">
    <location>
        <begin position="581"/>
        <end position="649"/>
    </location>
</feature>
<keyword evidence="7" id="KW-1185">Reference proteome</keyword>
<reference evidence="6 7" key="1">
    <citation type="journal article" date="2020" name="IScience">
        <title>Genome Sequencing of the Endangered Kingdonia uniflora (Circaeasteraceae, Ranunculales) Reveals Potential Mechanisms of Evolutionary Specialization.</title>
        <authorList>
            <person name="Sun Y."/>
            <person name="Deng T."/>
            <person name="Zhang A."/>
            <person name="Moore M.J."/>
            <person name="Landis J.B."/>
            <person name="Lin N."/>
            <person name="Zhang H."/>
            <person name="Zhang X."/>
            <person name="Huang J."/>
            <person name="Zhang X."/>
            <person name="Sun H."/>
            <person name="Wang H."/>
        </authorList>
    </citation>
    <scope>NUCLEOTIDE SEQUENCE [LARGE SCALE GENOMIC DNA]</scope>
    <source>
        <strain evidence="6">TB1705</strain>
        <tissue evidence="6">Leaf</tissue>
    </source>
</reference>
<comment type="caution">
    <text evidence="6">The sequence shown here is derived from an EMBL/GenBank/DDBJ whole genome shotgun (WGS) entry which is preliminary data.</text>
</comment>
<keyword evidence="1" id="KW-0378">Hydrolase</keyword>
<evidence type="ECO:0000259" key="5">
    <source>
        <dbReference type="Pfam" id="PF10536"/>
    </source>
</evidence>
<dbReference type="InterPro" id="IPR019557">
    <property type="entry name" value="AminoTfrase-like_pln_mobile"/>
</dbReference>
<organism evidence="6 7">
    <name type="scientific">Kingdonia uniflora</name>
    <dbReference type="NCBI Taxonomy" id="39325"/>
    <lineage>
        <taxon>Eukaryota</taxon>
        <taxon>Viridiplantae</taxon>
        <taxon>Streptophyta</taxon>
        <taxon>Embryophyta</taxon>
        <taxon>Tracheophyta</taxon>
        <taxon>Spermatophyta</taxon>
        <taxon>Magnoliopsida</taxon>
        <taxon>Ranunculales</taxon>
        <taxon>Circaeasteraceae</taxon>
        <taxon>Kingdonia</taxon>
    </lineage>
</organism>
<keyword evidence="1" id="KW-0067">ATP-binding</keyword>
<feature type="domain" description="Aminotransferase-like plant mobile" evidence="5">
    <location>
        <begin position="423"/>
        <end position="510"/>
    </location>
</feature>
<dbReference type="PANTHER" id="PTHR46033:SF8">
    <property type="entry name" value="PROTEIN MAINTENANCE OF MERISTEMS-LIKE"/>
    <property type="match status" value="1"/>
</dbReference>
<proteinExistence type="predicted"/>
<evidence type="ECO:0000256" key="2">
    <source>
        <dbReference type="SAM" id="Coils"/>
    </source>
</evidence>
<evidence type="ECO:0000313" key="6">
    <source>
        <dbReference type="EMBL" id="KAF6155969.1"/>
    </source>
</evidence>
<keyword evidence="2" id="KW-0175">Coiled coil</keyword>
<dbReference type="EMBL" id="JACGCM010001398">
    <property type="protein sequence ID" value="KAF6155969.1"/>
    <property type="molecule type" value="Genomic_DNA"/>
</dbReference>
<dbReference type="Proteomes" id="UP000541444">
    <property type="component" value="Unassembled WGS sequence"/>
</dbReference>
<sequence>MKKGKSSKPTVASLSRRLDELVELSTRHCWRKTPHYQLRRKIRLKLYRLLASGSLGRERGRIPMGFLAYTREIGVNPVKLVEPWVIGRRKNLASPPIFESDEDKELHNGSKGVGAKINDGEEAEFNEDEHQREWDEIKIMKSHHRSRERDAARIEDDKGYKGIRDWVKKNRGEDGCYRSKIHYEGEDWNRELTNSIPQGAKIRAGPHRVRERVGSLVKGLNNPNQPQRVAKCSLIPNIHARHNGPRDTFRKHFAHDDEWVPRDDYILPFEKDRDSNVKTSIRRSSSLLRSQRGGLQQDQRGANLVGNRSPTTEAFVCGLGLRVGFGIRVNPKWIIYHSLVSTDRQYMRNVMAIDPSWLTEAAPHFYLQQKQNHDLNAFKSLKVGGAGNSLSLKKQKEYYTYNLEKVLSGGTAAAAKKKKRLTTRSVARAYMLNVLGSFLFPTKKGTNVSARYLVLFAKDKVAEKWSWGSAVLSHMYYNLGAASRDDGRQFACCTTLFELWIFAHFPKLGGIPKEMDSDAYEHYDSGIHQRKPTSVNEHGDTPVHQSEDIAEQYDASHHEHSSLSLNINLNDQQITIVNDLLQKLKKDKEKESEANINLREALKEEAEIELKRVVDEQCALEFADLSRQLDAKILECKNLEEKNTSLEAKLRSKFGLEDCSQSLFVELNKKPVTDTTLTKKYEDLLAAHEDVKKKLIAKEDFQQKLVNAEEMMKSLEANNNEWKVWRQALKKALANEGFGDMGDPTFEELFEHNKKFFKIAYKTQGRLSRRFGFHDDVRGVEISDNNSGFRVTAAIQHQSQHRLPDVMKSLKTFLCKDPAFWKSIFRQTLGIQFTTDGENAYQILLQACSYGYQHVEYRHMAHLLATYYEKVVVFISHTEACTFLPMSWARKRSTTSNEERFQNLVMDTSKYWWFGLGANNHFVRLLPRFDAPIPPLSTIFYSHVNLEIPLGFMKEC</sequence>
<feature type="region of interest" description="Disordered" evidence="3">
    <location>
        <begin position="287"/>
        <end position="306"/>
    </location>
</feature>
<name>A0A7J7MM30_9MAGN</name>
<keyword evidence="1" id="KW-0347">Helicase</keyword>
<evidence type="ECO:0000256" key="3">
    <source>
        <dbReference type="SAM" id="MobiDB-lite"/>
    </source>
</evidence>
<feature type="compositionally biased region" description="Low complexity" evidence="3">
    <location>
        <begin position="287"/>
        <end position="301"/>
    </location>
</feature>
<feature type="domain" description="DEAD-box helicase OB fold" evidence="4">
    <location>
        <begin position="330"/>
        <end position="364"/>
    </location>
</feature>
<evidence type="ECO:0000259" key="4">
    <source>
        <dbReference type="Pfam" id="PF07717"/>
    </source>
</evidence>
<evidence type="ECO:0000313" key="7">
    <source>
        <dbReference type="Proteomes" id="UP000541444"/>
    </source>
</evidence>
<gene>
    <name evidence="6" type="ORF">GIB67_039300</name>
</gene>
<dbReference type="GO" id="GO:0004386">
    <property type="term" value="F:helicase activity"/>
    <property type="evidence" value="ECO:0007669"/>
    <property type="project" value="UniProtKB-KW"/>
</dbReference>
<protein>
    <submittedName>
        <fullName evidence="6">Uncharacterized protein</fullName>
    </submittedName>
</protein>
<dbReference type="InterPro" id="IPR011709">
    <property type="entry name" value="DEAD-box_helicase_OB_fold"/>
</dbReference>
<accession>A0A7J7MM30</accession>
<dbReference type="GO" id="GO:0010073">
    <property type="term" value="P:meristem maintenance"/>
    <property type="evidence" value="ECO:0007669"/>
    <property type="project" value="InterPro"/>
</dbReference>
<evidence type="ECO:0000256" key="1">
    <source>
        <dbReference type="ARBA" id="ARBA00022806"/>
    </source>
</evidence>
<dbReference type="PANTHER" id="PTHR46033">
    <property type="entry name" value="PROTEIN MAIN-LIKE 2"/>
    <property type="match status" value="1"/>
</dbReference>